<keyword evidence="1" id="KW-0472">Membrane</keyword>
<keyword evidence="1" id="KW-1133">Transmembrane helix</keyword>
<protein>
    <recommendedName>
        <fullName evidence="4">Transmembrane protein</fullName>
    </recommendedName>
</protein>
<evidence type="ECO:0008006" key="4">
    <source>
        <dbReference type="Google" id="ProtNLM"/>
    </source>
</evidence>
<keyword evidence="1" id="KW-0812">Transmembrane</keyword>
<feature type="transmembrane region" description="Helical" evidence="1">
    <location>
        <begin position="92"/>
        <end position="110"/>
    </location>
</feature>
<feature type="transmembrane region" description="Helical" evidence="1">
    <location>
        <begin position="67"/>
        <end position="86"/>
    </location>
</feature>
<feature type="transmembrane region" description="Helical" evidence="1">
    <location>
        <begin position="20"/>
        <end position="46"/>
    </location>
</feature>
<proteinExistence type="predicted"/>
<gene>
    <name evidence="2" type="ORF">DSM104440_00935</name>
</gene>
<evidence type="ECO:0000313" key="3">
    <source>
        <dbReference type="Proteomes" id="UP000503096"/>
    </source>
</evidence>
<dbReference type="AlphaFoldDB" id="A0A6M4H4D5"/>
<dbReference type="InParanoid" id="A0A6M4H4D5"/>
<dbReference type="KEGG" id="upl:DSM104440_00935"/>
<dbReference type="RefSeq" id="WP_171160928.1">
    <property type="nucleotide sequence ID" value="NZ_CP053073.1"/>
</dbReference>
<accession>A0A6M4H4D5</accession>
<reference evidence="2 3" key="1">
    <citation type="submission" date="2020-04" db="EMBL/GenBank/DDBJ databases">
        <title>Usitatibacter rugosus gen. nov., sp. nov. and Usitatibacter palustris sp. nov., novel members of Usitatibacteraceae fam. nov. within the order Nitrosomonadales isolated from soil.</title>
        <authorList>
            <person name="Huber K.J."/>
            <person name="Neumann-Schaal M."/>
            <person name="Geppert A."/>
            <person name="Luckner M."/>
            <person name="Wanner G."/>
            <person name="Overmann J."/>
        </authorList>
    </citation>
    <scope>NUCLEOTIDE SEQUENCE [LARGE SCALE GENOMIC DNA]</scope>
    <source>
        <strain evidence="2 3">Swamp67</strain>
    </source>
</reference>
<evidence type="ECO:0000313" key="2">
    <source>
        <dbReference type="EMBL" id="QJR14142.1"/>
    </source>
</evidence>
<dbReference type="EMBL" id="CP053073">
    <property type="protein sequence ID" value="QJR14142.1"/>
    <property type="molecule type" value="Genomic_DNA"/>
</dbReference>
<evidence type="ECO:0000256" key="1">
    <source>
        <dbReference type="SAM" id="Phobius"/>
    </source>
</evidence>
<keyword evidence="3" id="KW-1185">Reference proteome</keyword>
<sequence length="123" mass="13967">MNAEVQVPAPDLSADTRYTHIMYALHLLAPFTAWILAVVAIIMGIVKSDDIRGTYLESHVRWLSRTFWFGLLWIVVACVLTWILIISLVGILVAWIPGLALFVWYIYRVIKGWLTLNDGKPIA</sequence>
<dbReference type="Proteomes" id="UP000503096">
    <property type="component" value="Chromosome"/>
</dbReference>
<name>A0A6M4H4D5_9PROT</name>
<organism evidence="2 3">
    <name type="scientific">Usitatibacter palustris</name>
    <dbReference type="NCBI Taxonomy" id="2732487"/>
    <lineage>
        <taxon>Bacteria</taxon>
        <taxon>Pseudomonadati</taxon>
        <taxon>Pseudomonadota</taxon>
        <taxon>Betaproteobacteria</taxon>
        <taxon>Nitrosomonadales</taxon>
        <taxon>Usitatibacteraceae</taxon>
        <taxon>Usitatibacter</taxon>
    </lineage>
</organism>